<dbReference type="InterPro" id="IPR058652">
    <property type="entry name" value="VapC50_C"/>
</dbReference>
<dbReference type="SUPFAM" id="SSF88723">
    <property type="entry name" value="PIN domain-like"/>
    <property type="match status" value="1"/>
</dbReference>
<reference evidence="3" key="1">
    <citation type="submission" date="2008-01" db="EMBL/GenBank/DDBJ databases">
        <title>Complete sequence of chromosome of Caulobacter sp. K31.</title>
        <authorList>
            <consortium name="US DOE Joint Genome Institute"/>
            <person name="Copeland A."/>
            <person name="Lucas S."/>
            <person name="Lapidus A."/>
            <person name="Barry K."/>
            <person name="Glavina del Rio T."/>
            <person name="Dalin E."/>
            <person name="Tice H."/>
            <person name="Pitluck S."/>
            <person name="Bruce D."/>
            <person name="Goodwin L."/>
            <person name="Thompson L.S."/>
            <person name="Brettin T."/>
            <person name="Detter J.C."/>
            <person name="Han C."/>
            <person name="Schmutz J."/>
            <person name="Larimer F."/>
            <person name="Land M."/>
            <person name="Hauser L."/>
            <person name="Kyrpides N."/>
            <person name="Kim E."/>
            <person name="Stephens C."/>
            <person name="Richardson P."/>
        </authorList>
    </citation>
    <scope>NUCLEOTIDE SEQUENCE [LARGE SCALE GENOMIC DNA]</scope>
    <source>
        <strain evidence="3">K31</strain>
    </source>
</reference>
<sequence length="196" mass="21554">MFANRFTALVDACCLAGTLKRNLLLTLAEADFFRLRWSQAILDETERAIERILVGRGVADAAERARRAREAMERAFEEADVGDYQSMLCACDTLPDPGDAHVLAAALKTRAAIIVTDNLKDFPANILAPLNLEARSADDFIADTIALDPGRAVAAVRTMRERFKRPEKTAEVLLLDMEAEGLTETVDVLRPHVASL</sequence>
<gene>
    <name evidence="3" type="ordered locus">Caul_0337</name>
</gene>
<protein>
    <submittedName>
        <fullName evidence="3">Uncharacterized protein</fullName>
    </submittedName>
</protein>
<dbReference type="Pfam" id="PF26343">
    <property type="entry name" value="VapC50_C"/>
    <property type="match status" value="1"/>
</dbReference>
<dbReference type="eggNOG" id="COG1569">
    <property type="taxonomic scope" value="Bacteria"/>
</dbReference>
<dbReference type="HOGENOM" id="CLU_096418_0_1_5"/>
<dbReference type="Pfam" id="PF13470">
    <property type="entry name" value="PIN_3"/>
    <property type="match status" value="1"/>
</dbReference>
<evidence type="ECO:0000259" key="2">
    <source>
        <dbReference type="Pfam" id="PF26343"/>
    </source>
</evidence>
<feature type="domain" description="VapC50 C-terminal" evidence="2">
    <location>
        <begin position="137"/>
        <end position="191"/>
    </location>
</feature>
<dbReference type="STRING" id="366602.Caul_0337"/>
<evidence type="ECO:0000259" key="1">
    <source>
        <dbReference type="Pfam" id="PF13470"/>
    </source>
</evidence>
<dbReference type="InterPro" id="IPR002716">
    <property type="entry name" value="PIN_dom"/>
</dbReference>
<accession>B0T4H4</accession>
<feature type="domain" description="PIN" evidence="1">
    <location>
        <begin position="9"/>
        <end position="119"/>
    </location>
</feature>
<dbReference type="EMBL" id="CP000927">
    <property type="protein sequence ID" value="ABZ69474.1"/>
    <property type="molecule type" value="Genomic_DNA"/>
</dbReference>
<evidence type="ECO:0000313" key="3">
    <source>
        <dbReference type="EMBL" id="ABZ69474.1"/>
    </source>
</evidence>
<dbReference type="AlphaFoldDB" id="B0T4H4"/>
<dbReference type="InterPro" id="IPR029060">
    <property type="entry name" value="PIN-like_dom_sf"/>
</dbReference>
<name>B0T4H4_CAUSK</name>
<dbReference type="OrthoDB" id="211933at2"/>
<organism evidence="3">
    <name type="scientific">Caulobacter sp. (strain K31)</name>
    <dbReference type="NCBI Taxonomy" id="366602"/>
    <lineage>
        <taxon>Bacteria</taxon>
        <taxon>Pseudomonadati</taxon>
        <taxon>Pseudomonadota</taxon>
        <taxon>Alphaproteobacteria</taxon>
        <taxon>Caulobacterales</taxon>
        <taxon>Caulobacteraceae</taxon>
        <taxon>Caulobacter</taxon>
    </lineage>
</organism>
<proteinExistence type="predicted"/>
<dbReference type="KEGG" id="cak:Caul_0337"/>